<dbReference type="Proteomes" id="UP000076872">
    <property type="component" value="Unassembled WGS sequence"/>
</dbReference>
<dbReference type="EMBL" id="LUWI01000021">
    <property type="protein sequence ID" value="KZU04248.1"/>
    <property type="molecule type" value="Genomic_DNA"/>
</dbReference>
<dbReference type="Gene3D" id="3.40.1620.10">
    <property type="entry name" value="YefM-like domain"/>
    <property type="match status" value="1"/>
</dbReference>
<evidence type="ECO:0000313" key="8">
    <source>
        <dbReference type="Proteomes" id="UP000076989"/>
    </source>
</evidence>
<dbReference type="EMBL" id="CP066817">
    <property type="protein sequence ID" value="QQM60095.1"/>
    <property type="molecule type" value="Genomic_DNA"/>
</dbReference>
<dbReference type="SUPFAM" id="SSF143120">
    <property type="entry name" value="YefM-like"/>
    <property type="match status" value="1"/>
</dbReference>
<dbReference type="EMBL" id="LUXM01000012">
    <property type="protein sequence ID" value="KZU97786.1"/>
    <property type="molecule type" value="Genomic_DNA"/>
</dbReference>
<evidence type="ECO:0000256" key="1">
    <source>
        <dbReference type="ARBA" id="ARBA00009981"/>
    </source>
</evidence>
<proteinExistence type="inferred from homology"/>
<accession>A0A0G9FJ68</accession>
<dbReference type="Proteomes" id="UP000076882">
    <property type="component" value="Unassembled WGS sequence"/>
</dbReference>
<name>A0A0G9FJ68_LACPN</name>
<reference evidence="5 9" key="2">
    <citation type="submission" date="2020-12" db="EMBL/GenBank/DDBJ databases">
        <title>Whole genome sequencing of Lactobacillus plantarum PC518.</title>
        <authorList>
            <person name="Guo Q."/>
        </authorList>
    </citation>
    <scope>NUCLEOTIDE SEQUENCE [LARGE SCALE GENOMIC DNA]</scope>
    <source>
        <strain evidence="5 9">PC518</strain>
    </source>
</reference>
<evidence type="ECO:0000313" key="9">
    <source>
        <dbReference type="Proteomes" id="UP000595466"/>
    </source>
</evidence>
<gene>
    <name evidence="5" type="ORF">JH395_10175</name>
    <name evidence="3" type="ORF">Lp19_0470</name>
    <name evidence="4" type="ORF">NAB2_1345</name>
    <name evidence="2" type="ORF">Nizo2260_1635</name>
</gene>
<dbReference type="RefSeq" id="WP_003643217.1">
    <property type="nucleotide sequence ID" value="NZ_CP034997.1"/>
</dbReference>
<reference evidence="6 7" key="1">
    <citation type="submission" date="2016-03" db="EMBL/GenBank/DDBJ databases">
        <title>Comparative genomics of 54 Lactobacillus plantarum strains reveals genomic uncoupling from niche constraints.</title>
        <authorList>
            <person name="Martino M.E."/>
        </authorList>
    </citation>
    <scope>NUCLEOTIDE SEQUENCE [LARGE SCALE GENOMIC DNA]</scope>
    <source>
        <strain evidence="3 7">19.1</strain>
        <strain evidence="4 6">NAB2</strain>
        <strain evidence="2 8">Nizo2260</strain>
    </source>
</reference>
<dbReference type="InterPro" id="IPR036165">
    <property type="entry name" value="YefM-like_sf"/>
</dbReference>
<dbReference type="AlphaFoldDB" id="A0A0G9FJ68"/>
<comment type="similarity">
    <text evidence="1">Belongs to the phD/YefM antitoxin family.</text>
</comment>
<evidence type="ECO:0000313" key="2">
    <source>
        <dbReference type="EMBL" id="KZU04248.1"/>
    </source>
</evidence>
<dbReference type="PATRIC" id="fig|1590.142.peg.1174"/>
<evidence type="ECO:0000313" key="4">
    <source>
        <dbReference type="EMBL" id="KZV03711.1"/>
    </source>
</evidence>
<protein>
    <submittedName>
        <fullName evidence="5">Type II toxin-antitoxin system Phd/YefM family antitoxin</fullName>
    </submittedName>
</protein>
<organism evidence="3 7">
    <name type="scientific">Lactiplantibacillus plantarum</name>
    <name type="common">Lactobacillus plantarum</name>
    <dbReference type="NCBI Taxonomy" id="1590"/>
    <lineage>
        <taxon>Bacteria</taxon>
        <taxon>Bacillati</taxon>
        <taxon>Bacillota</taxon>
        <taxon>Bacilli</taxon>
        <taxon>Lactobacillales</taxon>
        <taxon>Lactobacillaceae</taxon>
        <taxon>Lactiplantibacillus</taxon>
    </lineage>
</organism>
<dbReference type="EMBL" id="LUXO01000024">
    <property type="protein sequence ID" value="KZV03711.1"/>
    <property type="molecule type" value="Genomic_DNA"/>
</dbReference>
<sequence length="81" mass="9122">MNGAQWQQLWNGLGDGRMKKVTTALAKKNINQLLTIVNQGHDTIEVENPSTQDSAVMVSMKDWLQIVSQLAKTNHHDMEFS</sequence>
<evidence type="ECO:0000313" key="6">
    <source>
        <dbReference type="Proteomes" id="UP000076872"/>
    </source>
</evidence>
<dbReference type="Proteomes" id="UP000076989">
    <property type="component" value="Unassembled WGS sequence"/>
</dbReference>
<evidence type="ECO:0000313" key="3">
    <source>
        <dbReference type="EMBL" id="KZU97786.1"/>
    </source>
</evidence>
<evidence type="ECO:0000313" key="7">
    <source>
        <dbReference type="Proteomes" id="UP000076882"/>
    </source>
</evidence>
<dbReference type="KEGG" id="lpb:SH83_05165"/>
<dbReference type="Proteomes" id="UP000595466">
    <property type="component" value="Chromosome"/>
</dbReference>
<evidence type="ECO:0000313" key="5">
    <source>
        <dbReference type="EMBL" id="QQM60095.1"/>
    </source>
</evidence>